<evidence type="ECO:0000256" key="1">
    <source>
        <dbReference type="ARBA" id="ARBA00004162"/>
    </source>
</evidence>
<dbReference type="RefSeq" id="WP_209516317.1">
    <property type="nucleotide sequence ID" value="NZ_JAGIOH010000001.1"/>
</dbReference>
<evidence type="ECO:0000256" key="4">
    <source>
        <dbReference type="ARBA" id="ARBA00022989"/>
    </source>
</evidence>
<feature type="transmembrane region" description="Helical" evidence="7">
    <location>
        <begin position="318"/>
        <end position="337"/>
    </location>
</feature>
<keyword evidence="2" id="KW-1003">Cell membrane</keyword>
<feature type="region of interest" description="Disordered" evidence="6">
    <location>
        <begin position="1"/>
        <end position="29"/>
    </location>
</feature>
<dbReference type="InterPro" id="IPR007168">
    <property type="entry name" value="Phageshock_PspC_N"/>
</dbReference>
<feature type="transmembrane region" description="Helical" evidence="7">
    <location>
        <begin position="52"/>
        <end position="79"/>
    </location>
</feature>
<dbReference type="PANTHER" id="PTHR33885">
    <property type="entry name" value="PHAGE SHOCK PROTEIN C"/>
    <property type="match status" value="1"/>
</dbReference>
<comment type="subcellular location">
    <subcellularLocation>
        <location evidence="1">Cell membrane</location>
        <topology evidence="1">Single-pass membrane protein</topology>
    </subcellularLocation>
</comment>
<dbReference type="Pfam" id="PF04024">
    <property type="entry name" value="PspC"/>
    <property type="match status" value="1"/>
</dbReference>
<dbReference type="EMBL" id="JAGIOH010000001">
    <property type="protein sequence ID" value="MBP2404637.1"/>
    <property type="molecule type" value="Genomic_DNA"/>
</dbReference>
<comment type="caution">
    <text evidence="9">The sequence shown here is derived from an EMBL/GenBank/DDBJ whole genome shotgun (WGS) entry which is preliminary data.</text>
</comment>
<dbReference type="GeneID" id="91570981"/>
<protein>
    <submittedName>
        <fullName evidence="9">Phage shock protein PspC (Stress-responsive transcriptional regulator)</fullName>
    </submittedName>
</protein>
<name>A0ABS4Y896_9ACTN</name>
<proteinExistence type="predicted"/>
<keyword evidence="4 7" id="KW-1133">Transmembrane helix</keyword>
<evidence type="ECO:0000313" key="10">
    <source>
        <dbReference type="Proteomes" id="UP001519291"/>
    </source>
</evidence>
<feature type="compositionally biased region" description="Low complexity" evidence="6">
    <location>
        <begin position="201"/>
        <end position="210"/>
    </location>
</feature>
<organism evidence="9 10">
    <name type="scientific">Streptomyces syringium</name>
    <dbReference type="NCBI Taxonomy" id="76729"/>
    <lineage>
        <taxon>Bacteria</taxon>
        <taxon>Bacillati</taxon>
        <taxon>Actinomycetota</taxon>
        <taxon>Actinomycetes</taxon>
        <taxon>Kitasatosporales</taxon>
        <taxon>Streptomycetaceae</taxon>
        <taxon>Streptomyces</taxon>
    </lineage>
</organism>
<feature type="domain" description="Phage shock protein PspC N-terminal" evidence="8">
    <location>
        <begin position="26"/>
        <end position="81"/>
    </location>
</feature>
<feature type="transmembrane region" description="Helical" evidence="7">
    <location>
        <begin position="262"/>
        <end position="281"/>
    </location>
</feature>
<evidence type="ECO:0000259" key="8">
    <source>
        <dbReference type="Pfam" id="PF04024"/>
    </source>
</evidence>
<evidence type="ECO:0000256" key="6">
    <source>
        <dbReference type="SAM" id="MobiDB-lite"/>
    </source>
</evidence>
<evidence type="ECO:0000256" key="7">
    <source>
        <dbReference type="SAM" id="Phobius"/>
    </source>
</evidence>
<keyword evidence="3 7" id="KW-0812">Transmembrane</keyword>
<accession>A0ABS4Y896</accession>
<sequence>MTDAPTAQGSRPADPAADPPPGARPPLRRSREHKVLSGVCGGLGRCFDLDPVVFRVVLGVLGVTGGLGLIVYGLAWLLIPLEGEEENEARRMLSGRVEGPALTALLCALVGCGLFLSMLNNSGAMAFSLALTVAIVGAAYWSQHHRPADGEEDAPATQKTVEAPPETKAPPTPGTPSWWRDPIVKDGMTGPAPTSTGYLWGPDDGPDTGPAPARSHRHGLGLGHGLHGGHGPLGGLHKPKAAAARPPFPPASSAPQPAGRALGGWVFLLALAAFALGTGLTRHDRALGTSLEIGLACALGVFGLGIATSALYGRTGGGTVFAAMLTGVLLTGAAALPESVTADWTHRTWRPAGAAEVRDHYAVGSGVGVLDLSGVAWPKDKAIGTSAEAGAGQLKVIVPPDVTARLDVKVGLGDIQLPGEQRDDIDISPGQRKRITLPPPAGHTSRGTLEIRLEVGIGQVEVTRATP</sequence>
<dbReference type="InterPro" id="IPR052027">
    <property type="entry name" value="PspC"/>
</dbReference>
<dbReference type="PANTHER" id="PTHR33885:SF3">
    <property type="entry name" value="PHAGE SHOCK PROTEIN C"/>
    <property type="match status" value="1"/>
</dbReference>
<dbReference type="Proteomes" id="UP001519291">
    <property type="component" value="Unassembled WGS sequence"/>
</dbReference>
<keyword evidence="5 7" id="KW-0472">Membrane</keyword>
<gene>
    <name evidence="9" type="ORF">JO379_004106</name>
</gene>
<evidence type="ECO:0000313" key="9">
    <source>
        <dbReference type="EMBL" id="MBP2404637.1"/>
    </source>
</evidence>
<evidence type="ECO:0000256" key="5">
    <source>
        <dbReference type="ARBA" id="ARBA00023136"/>
    </source>
</evidence>
<keyword evidence="10" id="KW-1185">Reference proteome</keyword>
<feature type="transmembrane region" description="Helical" evidence="7">
    <location>
        <begin position="99"/>
        <end position="116"/>
    </location>
</feature>
<reference evidence="9 10" key="1">
    <citation type="submission" date="2021-03" db="EMBL/GenBank/DDBJ databases">
        <title>Sequencing the genomes of 1000 actinobacteria strains.</title>
        <authorList>
            <person name="Klenk H.-P."/>
        </authorList>
    </citation>
    <scope>NUCLEOTIDE SEQUENCE [LARGE SCALE GENOMIC DNA]</scope>
    <source>
        <strain evidence="9 10">DSM 41480</strain>
    </source>
</reference>
<feature type="transmembrane region" description="Helical" evidence="7">
    <location>
        <begin position="123"/>
        <end position="141"/>
    </location>
</feature>
<feature type="region of interest" description="Disordered" evidence="6">
    <location>
        <begin position="146"/>
        <end position="256"/>
    </location>
</feature>
<evidence type="ECO:0000256" key="3">
    <source>
        <dbReference type="ARBA" id="ARBA00022692"/>
    </source>
</evidence>
<feature type="compositionally biased region" description="Gly residues" evidence="6">
    <location>
        <begin position="220"/>
        <end position="234"/>
    </location>
</feature>
<evidence type="ECO:0000256" key="2">
    <source>
        <dbReference type="ARBA" id="ARBA00022475"/>
    </source>
</evidence>
<feature type="transmembrane region" description="Helical" evidence="7">
    <location>
        <begin position="293"/>
        <end position="312"/>
    </location>
</feature>